<sequence>MFDWLLNVEVWASLLTLTALEIVLGIDNLVFLSVVAQRLPARRRQLAQRIGLIGALGMRIVLLTMIVWITGLVTPIFTLGDYAFSWRDLILIAGGLFLLYKGTTEIHGEVEGGEDHMGAAATGFAAAIAQIMVLDLVFSLDSIITAVGLTRFLPVMIAAVTIAIAVMLFAARPVSDFIARHPTTKMLALAFLLLIGAALVADGLHFHIPRGYIYFAIAFSLGVEALNLVAGNSRKRKTTKD</sequence>
<feature type="transmembrane region" description="Helical" evidence="6">
    <location>
        <begin position="83"/>
        <end position="100"/>
    </location>
</feature>
<evidence type="ECO:0000313" key="8">
    <source>
        <dbReference type="Proteomes" id="UP000593594"/>
    </source>
</evidence>
<evidence type="ECO:0000256" key="3">
    <source>
        <dbReference type="ARBA" id="ARBA00022692"/>
    </source>
</evidence>
<evidence type="ECO:0000313" key="7">
    <source>
        <dbReference type="EMBL" id="QPC43086.1"/>
    </source>
</evidence>
<feature type="transmembrane region" description="Helical" evidence="6">
    <location>
        <begin position="121"/>
        <end position="140"/>
    </location>
</feature>
<evidence type="ECO:0000256" key="6">
    <source>
        <dbReference type="SAM" id="Phobius"/>
    </source>
</evidence>
<keyword evidence="5 6" id="KW-0472">Membrane</keyword>
<name>A0A7S8C498_9HYPH</name>
<dbReference type="RefSeq" id="WP_213164326.1">
    <property type="nucleotide sequence ID" value="NZ_CP058214.1"/>
</dbReference>
<feature type="transmembrane region" description="Helical" evidence="6">
    <location>
        <begin position="56"/>
        <end position="77"/>
    </location>
</feature>
<evidence type="ECO:0000256" key="1">
    <source>
        <dbReference type="ARBA" id="ARBA00004141"/>
    </source>
</evidence>
<keyword evidence="8" id="KW-1185">Reference proteome</keyword>
<feature type="transmembrane region" description="Helical" evidence="6">
    <location>
        <begin position="186"/>
        <end position="206"/>
    </location>
</feature>
<dbReference type="PANTHER" id="PTHR30238">
    <property type="entry name" value="MEMBRANE BOUND PREDICTED REDOX MODULATOR"/>
    <property type="match status" value="1"/>
</dbReference>
<organism evidence="7 8">
    <name type="scientific">Kaustia mangrovi</name>
    <dbReference type="NCBI Taxonomy" id="2593653"/>
    <lineage>
        <taxon>Bacteria</taxon>
        <taxon>Pseudomonadati</taxon>
        <taxon>Pseudomonadota</taxon>
        <taxon>Alphaproteobacteria</taxon>
        <taxon>Hyphomicrobiales</taxon>
        <taxon>Parvibaculaceae</taxon>
        <taxon>Kaustia</taxon>
    </lineage>
</organism>
<dbReference type="GO" id="GO:0016020">
    <property type="term" value="C:membrane"/>
    <property type="evidence" value="ECO:0007669"/>
    <property type="project" value="UniProtKB-SubCell"/>
</dbReference>
<evidence type="ECO:0000256" key="4">
    <source>
        <dbReference type="ARBA" id="ARBA00022989"/>
    </source>
</evidence>
<dbReference type="KEGG" id="kmn:HW532_10535"/>
<accession>A0A7S8C498</accession>
<protein>
    <submittedName>
        <fullName evidence="7">TerC family protein</fullName>
    </submittedName>
</protein>
<comment type="subcellular location">
    <subcellularLocation>
        <location evidence="1">Membrane</location>
        <topology evidence="1">Multi-pass membrane protein</topology>
    </subcellularLocation>
</comment>
<feature type="transmembrane region" description="Helical" evidence="6">
    <location>
        <begin position="152"/>
        <end position="174"/>
    </location>
</feature>
<dbReference type="Proteomes" id="UP000593594">
    <property type="component" value="Chromosome"/>
</dbReference>
<dbReference type="PANTHER" id="PTHR30238:SF4">
    <property type="entry name" value="SLL1022 PROTEIN"/>
    <property type="match status" value="1"/>
</dbReference>
<keyword evidence="3 6" id="KW-0812">Transmembrane</keyword>
<evidence type="ECO:0000256" key="5">
    <source>
        <dbReference type="ARBA" id="ARBA00023136"/>
    </source>
</evidence>
<proteinExistence type="inferred from homology"/>
<dbReference type="Pfam" id="PF03741">
    <property type="entry name" value="TerC"/>
    <property type="match status" value="1"/>
</dbReference>
<feature type="transmembrane region" description="Helical" evidence="6">
    <location>
        <begin position="12"/>
        <end position="35"/>
    </location>
</feature>
<comment type="similarity">
    <text evidence="2">Belongs to the TerC family.</text>
</comment>
<reference evidence="7 8" key="1">
    <citation type="submission" date="2020-06" db="EMBL/GenBank/DDBJ databases">
        <title>Genome sequence of 2 isolates from Red Sea Mangroves.</title>
        <authorList>
            <person name="Sefrji F."/>
            <person name="Michoud G."/>
            <person name="Merlino G."/>
            <person name="Daffonchio D."/>
        </authorList>
    </citation>
    <scope>NUCLEOTIDE SEQUENCE [LARGE SCALE GENOMIC DNA]</scope>
    <source>
        <strain evidence="7 8">R1DC25</strain>
    </source>
</reference>
<gene>
    <name evidence="7" type="ORF">HW532_10535</name>
</gene>
<feature type="transmembrane region" description="Helical" evidence="6">
    <location>
        <begin position="212"/>
        <end position="230"/>
    </location>
</feature>
<dbReference type="EMBL" id="CP058214">
    <property type="protein sequence ID" value="QPC43086.1"/>
    <property type="molecule type" value="Genomic_DNA"/>
</dbReference>
<dbReference type="InterPro" id="IPR005496">
    <property type="entry name" value="Integral_membrane_TerC"/>
</dbReference>
<dbReference type="AlphaFoldDB" id="A0A7S8C498"/>
<keyword evidence="4 6" id="KW-1133">Transmembrane helix</keyword>
<evidence type="ECO:0000256" key="2">
    <source>
        <dbReference type="ARBA" id="ARBA00007511"/>
    </source>
</evidence>